<organism evidence="1 2">
    <name type="scientific">Trichothecium roseum</name>
    <dbReference type="NCBI Taxonomy" id="47278"/>
    <lineage>
        <taxon>Eukaryota</taxon>
        <taxon>Fungi</taxon>
        <taxon>Dikarya</taxon>
        <taxon>Ascomycota</taxon>
        <taxon>Pezizomycotina</taxon>
        <taxon>Sordariomycetes</taxon>
        <taxon>Hypocreomycetidae</taxon>
        <taxon>Hypocreales</taxon>
        <taxon>Hypocreales incertae sedis</taxon>
        <taxon>Trichothecium</taxon>
    </lineage>
</organism>
<sequence length="516" mass="57062">MTGKKVLMLCCSESGHSNVYMATVHSLLKQDPSVELHLGSFARLEDTFREAVETHNCSEKKKPVFHPIRGPPIFEVLDRDPDPDRRMLDVARLAPGFWNTPRAIRFFLLKMASSWTTGEYVDIFEQVSRIVDQVSPDVIVIDGLFSPALSAVQHLKKQKAADGSGFKLAVLSPNSLKDFTCHLEGGNSNWMKWPVHGAALPMPLTWPSVLLNWYFLKRIMYELPRNTEVPAWTEDIKQKLGLPGLEVASMMTLVGGGAALMDRVLLSSAPEVDFPNLDLECGPKEYRDKIVCCGPILNSAVSLRESDPELTSWAGQGPVVYINFGTLCRLQESEVVEMSRALRALLDKGDPNLRILWKLAKETKRAPEYGTGPGSAVYEILGKEITQDRVRIVDWIRTQPASLLESGLVTCAITHGGASSFYEAVLAGVPQIVLPVWADTYDYANRAEMMGIGRWGNKSACPRWSAPELTPILKDVVIDNHAHYAANSRMVAAKSKERGTGRDIAAQTILGLLGQH</sequence>
<evidence type="ECO:0000313" key="2">
    <source>
        <dbReference type="Proteomes" id="UP001163324"/>
    </source>
</evidence>
<name>A0ACC0UQJ3_9HYPO</name>
<accession>A0ACC0UQJ3</accession>
<reference evidence="1" key="1">
    <citation type="submission" date="2022-10" db="EMBL/GenBank/DDBJ databases">
        <title>Complete Genome of Trichothecium roseum strain YXFP-22015, a Plant Pathogen Isolated from Citrus.</title>
        <authorList>
            <person name="Wang Y."/>
            <person name="Zhu L."/>
        </authorList>
    </citation>
    <scope>NUCLEOTIDE SEQUENCE</scope>
    <source>
        <strain evidence="1">YXFP-22015</strain>
    </source>
</reference>
<gene>
    <name evidence="1" type="ORF">N3K66_008568</name>
</gene>
<comment type="caution">
    <text evidence="1">The sequence shown here is derived from an EMBL/GenBank/DDBJ whole genome shotgun (WGS) entry which is preliminary data.</text>
</comment>
<keyword evidence="2" id="KW-1185">Reference proteome</keyword>
<dbReference type="Proteomes" id="UP001163324">
    <property type="component" value="Chromosome 9"/>
</dbReference>
<protein>
    <submittedName>
        <fullName evidence="1">Uncharacterized protein</fullName>
    </submittedName>
</protein>
<dbReference type="EMBL" id="CM047948">
    <property type="protein sequence ID" value="KAI9896396.1"/>
    <property type="molecule type" value="Genomic_DNA"/>
</dbReference>
<evidence type="ECO:0000313" key="1">
    <source>
        <dbReference type="EMBL" id="KAI9896396.1"/>
    </source>
</evidence>
<proteinExistence type="predicted"/>